<dbReference type="InterPro" id="IPR056789">
    <property type="entry name" value="LRR_R13L1-DRL21"/>
</dbReference>
<dbReference type="Gene3D" id="1.20.5.4130">
    <property type="match status" value="1"/>
</dbReference>
<dbReference type="Gene3D" id="3.40.50.300">
    <property type="entry name" value="P-loop containing nucleotide triphosphate hydrolases"/>
    <property type="match status" value="1"/>
</dbReference>
<dbReference type="Gene3D" id="1.10.10.10">
    <property type="entry name" value="Winged helix-like DNA-binding domain superfamily/Winged helix DNA-binding domain"/>
    <property type="match status" value="1"/>
</dbReference>
<keyword evidence="5" id="KW-0611">Plant defense</keyword>
<evidence type="ECO:0000256" key="2">
    <source>
        <dbReference type="ARBA" id="ARBA00022614"/>
    </source>
</evidence>
<dbReference type="InterPro" id="IPR036388">
    <property type="entry name" value="WH-like_DNA-bd_sf"/>
</dbReference>
<sequence length="544" mass="62097">MESKMTDLKVALSYADKRSRETDDDALVLRHWLNKYKAVAYDMEDTLDELLANAMIWKNSQCTVKLFFSSINPLIVHITMSSKMRNIRVKLDKIAEDQKKSPLLLLPTPTRQDSNEKWSETFVGQTDEIEMVGRGREKKQILAKVLQKDGGQESSIIPVVGLGGMGKTTLAKAVYTDKETAMFNVKAWVHVSMEFKLNKIVSAIISHVEGSIPANDADLQYLKSQLDRILRDKLYLIVLLDDLWEDGRSKLENLMNMLQSGKKGIKIIVTTRSEKVVDTLSSICSPYFHTVDSIKLVGMSIDECWFIMKPRNMEDYQFPGLVDIGKEIAQQCSGVPLVAKALGYVMQKYCTKDEWLEIRNSNILDTTKDNDEGVLKGLLLSYYQMPPQLKLCFMYCSMFPKSHVIDHDYLIQQWIASGFIQDTNGQPLQKVAAEYVNELLGMSFLSIFTTPTHATLFNNLKLTNLVLSWQPVVEHANETDHHKTVLEMLMPPRSLHHLSIHGYYEIGFPEWMLEIRSYLPHLTTIFLVNLMHCYRLPPLGACQT</sequence>
<reference evidence="12" key="2">
    <citation type="submission" date="2013-12" db="EMBL/GenBank/DDBJ databases">
        <authorList>
            <person name="Yu Y."/>
            <person name="Lee S."/>
            <person name="de Baynast K."/>
            <person name="Wissotski M."/>
            <person name="Liu L."/>
            <person name="Talag J."/>
            <person name="Goicoechea J."/>
            <person name="Angelova A."/>
            <person name="Jetty R."/>
            <person name="Kudrna D."/>
            <person name="Golser W."/>
            <person name="Rivera L."/>
            <person name="Zhang J."/>
            <person name="Wing R."/>
        </authorList>
    </citation>
    <scope>NUCLEOTIDE SEQUENCE</scope>
</reference>
<dbReference type="Pfam" id="PF25019">
    <property type="entry name" value="LRR_R13L1-DRL21"/>
    <property type="match status" value="1"/>
</dbReference>
<evidence type="ECO:0000313" key="11">
    <source>
        <dbReference type="EnsemblPlants" id="LPERR02G03450.1"/>
    </source>
</evidence>
<dbReference type="Pfam" id="PF00931">
    <property type="entry name" value="NB-ARC"/>
    <property type="match status" value="1"/>
</dbReference>
<feature type="domain" description="R13L1/DRL21-like LRR repeat region" evidence="10">
    <location>
        <begin position="452"/>
        <end position="541"/>
    </location>
</feature>
<dbReference type="PANTHER" id="PTHR36766:SF40">
    <property type="entry name" value="DISEASE RESISTANCE PROTEIN RGA3"/>
    <property type="match status" value="1"/>
</dbReference>
<evidence type="ECO:0008006" key="13">
    <source>
        <dbReference type="Google" id="ProtNLM"/>
    </source>
</evidence>
<dbReference type="eggNOG" id="KOG4658">
    <property type="taxonomic scope" value="Eukaryota"/>
</dbReference>
<organism evidence="11 12">
    <name type="scientific">Leersia perrieri</name>
    <dbReference type="NCBI Taxonomy" id="77586"/>
    <lineage>
        <taxon>Eukaryota</taxon>
        <taxon>Viridiplantae</taxon>
        <taxon>Streptophyta</taxon>
        <taxon>Embryophyta</taxon>
        <taxon>Tracheophyta</taxon>
        <taxon>Spermatophyta</taxon>
        <taxon>Magnoliopsida</taxon>
        <taxon>Liliopsida</taxon>
        <taxon>Poales</taxon>
        <taxon>Poaceae</taxon>
        <taxon>BOP clade</taxon>
        <taxon>Oryzoideae</taxon>
        <taxon>Oryzeae</taxon>
        <taxon>Oryzinae</taxon>
        <taxon>Leersia</taxon>
    </lineage>
</organism>
<dbReference type="SUPFAM" id="SSF52540">
    <property type="entry name" value="P-loop containing nucleoside triphosphate hydrolases"/>
    <property type="match status" value="1"/>
</dbReference>
<evidence type="ECO:0000256" key="4">
    <source>
        <dbReference type="ARBA" id="ARBA00022741"/>
    </source>
</evidence>
<dbReference type="Proteomes" id="UP000032180">
    <property type="component" value="Chromosome 2"/>
</dbReference>
<evidence type="ECO:0000256" key="3">
    <source>
        <dbReference type="ARBA" id="ARBA00022737"/>
    </source>
</evidence>
<dbReference type="PANTHER" id="PTHR36766">
    <property type="entry name" value="PLANT BROAD-SPECTRUM MILDEW RESISTANCE PROTEIN RPW8"/>
    <property type="match status" value="1"/>
</dbReference>
<evidence type="ECO:0000313" key="12">
    <source>
        <dbReference type="Proteomes" id="UP000032180"/>
    </source>
</evidence>
<dbReference type="GO" id="GO:0043531">
    <property type="term" value="F:ADP binding"/>
    <property type="evidence" value="ECO:0007669"/>
    <property type="project" value="InterPro"/>
</dbReference>
<dbReference type="InterPro" id="IPR027417">
    <property type="entry name" value="P-loop_NTPase"/>
</dbReference>
<evidence type="ECO:0000259" key="8">
    <source>
        <dbReference type="Pfam" id="PF18052"/>
    </source>
</evidence>
<feature type="domain" description="Disease resistance N-terminal" evidence="8">
    <location>
        <begin position="1"/>
        <end position="61"/>
    </location>
</feature>
<proteinExistence type="inferred from homology"/>
<dbReference type="AlphaFoldDB" id="A0A0D9VC99"/>
<dbReference type="GO" id="GO:0006952">
    <property type="term" value="P:defense response"/>
    <property type="evidence" value="ECO:0007669"/>
    <property type="project" value="UniProtKB-KW"/>
</dbReference>
<evidence type="ECO:0000259" key="7">
    <source>
        <dbReference type="Pfam" id="PF00931"/>
    </source>
</evidence>
<keyword evidence="3" id="KW-0677">Repeat</keyword>
<dbReference type="Pfam" id="PF23559">
    <property type="entry name" value="WHD_DRP"/>
    <property type="match status" value="1"/>
</dbReference>
<reference evidence="11 12" key="1">
    <citation type="submission" date="2012-08" db="EMBL/GenBank/DDBJ databases">
        <title>Oryza genome evolution.</title>
        <authorList>
            <person name="Wing R.A."/>
        </authorList>
    </citation>
    <scope>NUCLEOTIDE SEQUENCE</scope>
</reference>
<evidence type="ECO:0000256" key="5">
    <source>
        <dbReference type="ARBA" id="ARBA00022821"/>
    </source>
</evidence>
<keyword evidence="12" id="KW-1185">Reference proteome</keyword>
<evidence type="ECO:0000256" key="6">
    <source>
        <dbReference type="ARBA" id="ARBA00022840"/>
    </source>
</evidence>
<accession>A0A0D9VC99</accession>
<dbReference type="InterPro" id="IPR042197">
    <property type="entry name" value="Apaf_helical"/>
</dbReference>
<dbReference type="HOGENOM" id="CLU_000837_9_0_1"/>
<dbReference type="GO" id="GO:0005524">
    <property type="term" value="F:ATP binding"/>
    <property type="evidence" value="ECO:0007669"/>
    <property type="project" value="UniProtKB-KW"/>
</dbReference>
<keyword evidence="6" id="KW-0067">ATP-binding</keyword>
<dbReference type="InterPro" id="IPR058922">
    <property type="entry name" value="WHD_DRP"/>
</dbReference>
<dbReference type="PRINTS" id="PR00364">
    <property type="entry name" value="DISEASERSIST"/>
</dbReference>
<feature type="domain" description="NB-ARC" evidence="7">
    <location>
        <begin position="140"/>
        <end position="309"/>
    </location>
</feature>
<dbReference type="InterPro" id="IPR041118">
    <property type="entry name" value="Rx_N"/>
</dbReference>
<reference evidence="11" key="3">
    <citation type="submission" date="2015-04" db="UniProtKB">
        <authorList>
            <consortium name="EnsemblPlants"/>
        </authorList>
    </citation>
    <scope>IDENTIFICATION</scope>
</reference>
<keyword evidence="4" id="KW-0547">Nucleotide-binding</keyword>
<evidence type="ECO:0000259" key="10">
    <source>
        <dbReference type="Pfam" id="PF25019"/>
    </source>
</evidence>
<dbReference type="STRING" id="77586.A0A0D9VC99"/>
<dbReference type="Pfam" id="PF18052">
    <property type="entry name" value="Rx_N"/>
    <property type="match status" value="1"/>
</dbReference>
<name>A0A0D9VC99_9ORYZ</name>
<evidence type="ECO:0000256" key="1">
    <source>
        <dbReference type="ARBA" id="ARBA00008894"/>
    </source>
</evidence>
<dbReference type="Gramene" id="LPERR02G03450.1">
    <property type="protein sequence ID" value="LPERR02G03450.1"/>
    <property type="gene ID" value="LPERR02G03450"/>
</dbReference>
<evidence type="ECO:0000259" key="9">
    <source>
        <dbReference type="Pfam" id="PF23559"/>
    </source>
</evidence>
<keyword evidence="2" id="KW-0433">Leucine-rich repeat</keyword>
<protein>
    <recommendedName>
        <fullName evidence="13">NB-ARC domain-containing protein</fullName>
    </recommendedName>
</protein>
<feature type="domain" description="Disease resistance protein winged helix" evidence="9">
    <location>
        <begin position="398"/>
        <end position="446"/>
    </location>
</feature>
<comment type="similarity">
    <text evidence="1">Belongs to the disease resistance NB-LRR family.</text>
</comment>
<dbReference type="Gene3D" id="1.10.8.430">
    <property type="entry name" value="Helical domain of apoptotic protease-activating factors"/>
    <property type="match status" value="1"/>
</dbReference>
<dbReference type="InterPro" id="IPR002182">
    <property type="entry name" value="NB-ARC"/>
</dbReference>
<dbReference type="EnsemblPlants" id="LPERR02G03450.1">
    <property type="protein sequence ID" value="LPERR02G03450.1"/>
    <property type="gene ID" value="LPERR02G03450"/>
</dbReference>